<dbReference type="Gene3D" id="3.10.510.20">
    <property type="entry name" value="YcgL domain"/>
    <property type="match status" value="1"/>
</dbReference>
<dbReference type="AlphaFoldDB" id="K0CIC1"/>
<gene>
    <name evidence="2" type="ordered locus">B5T_02998</name>
</gene>
<evidence type="ECO:0000313" key="2">
    <source>
        <dbReference type="EMBL" id="AFT71266.1"/>
    </source>
</evidence>
<organism evidence="2 3">
    <name type="scientific">Alcanivorax dieselolei (strain DSM 16502 / CGMCC 1.3690 / MCCC 1A00001 / B-5)</name>
    <name type="common">Alloalcanivorax dieselolei</name>
    <dbReference type="NCBI Taxonomy" id="930169"/>
    <lineage>
        <taxon>Bacteria</taxon>
        <taxon>Pseudomonadati</taxon>
        <taxon>Pseudomonadota</taxon>
        <taxon>Gammaproteobacteria</taxon>
        <taxon>Oceanospirillales</taxon>
        <taxon>Alcanivoracaceae</taxon>
        <taxon>Alloalcanivorax</taxon>
    </lineage>
</organism>
<dbReference type="Proteomes" id="UP000006286">
    <property type="component" value="Chromosome"/>
</dbReference>
<dbReference type="KEGG" id="adi:B5T_02998"/>
<feature type="domain" description="YcgL" evidence="1">
    <location>
        <begin position="1"/>
        <end position="72"/>
    </location>
</feature>
<dbReference type="eggNOG" id="COG3100">
    <property type="taxonomic scope" value="Bacteria"/>
</dbReference>
<evidence type="ECO:0000259" key="1">
    <source>
        <dbReference type="PROSITE" id="PS51648"/>
    </source>
</evidence>
<dbReference type="STRING" id="930169.B5T_02998"/>
<dbReference type="InterPro" id="IPR027354">
    <property type="entry name" value="YcgL_dom"/>
</dbReference>
<name>K0CIC1_ALCDB</name>
<accession>K0CIC1</accession>
<dbReference type="HOGENOM" id="CLU_155118_2_0_6"/>
<sequence length="83" mass="9269">MYLFVARARGLEAVPKVLLEQCGKLLHVSDMILDPKRPLARADVSKVMDEVRDKGFYLQMPPPPDEDLFLAAGHPDNPRGKPS</sequence>
<dbReference type="PATRIC" id="fig|930169.3.peg.2958"/>
<dbReference type="PROSITE" id="PS51648">
    <property type="entry name" value="YCGL"/>
    <property type="match status" value="1"/>
</dbReference>
<dbReference type="PANTHER" id="PTHR38109">
    <property type="entry name" value="PROTEIN YCGL"/>
    <property type="match status" value="1"/>
</dbReference>
<proteinExistence type="predicted"/>
<keyword evidence="3" id="KW-1185">Reference proteome</keyword>
<dbReference type="InterPro" id="IPR038068">
    <property type="entry name" value="YcgL-like_sf"/>
</dbReference>
<dbReference type="Pfam" id="PF05166">
    <property type="entry name" value="YcgL"/>
    <property type="match status" value="1"/>
</dbReference>
<reference evidence="2 3" key="1">
    <citation type="journal article" date="2012" name="J. Bacteriol.">
        <title>Complete genome sequence of Alcanivorax dieselolei type strain B5.</title>
        <authorList>
            <person name="Lai Q."/>
            <person name="Li W."/>
            <person name="Shao Z."/>
        </authorList>
    </citation>
    <scope>NUCLEOTIDE SEQUENCE [LARGE SCALE GENOMIC DNA]</scope>
    <source>
        <strain evidence="3">DSM 16502 / CGMCC 1.3690 / B-5</strain>
    </source>
</reference>
<evidence type="ECO:0000313" key="3">
    <source>
        <dbReference type="Proteomes" id="UP000006286"/>
    </source>
</evidence>
<protein>
    <submittedName>
        <fullName evidence="2">UPF0745 protein</fullName>
    </submittedName>
</protein>
<dbReference type="PANTHER" id="PTHR38109:SF1">
    <property type="entry name" value="PROTEIN YCGL"/>
    <property type="match status" value="1"/>
</dbReference>
<dbReference type="SUPFAM" id="SSF160191">
    <property type="entry name" value="YcgL-like"/>
    <property type="match status" value="1"/>
</dbReference>
<dbReference type="EMBL" id="CP003466">
    <property type="protein sequence ID" value="AFT71266.1"/>
    <property type="molecule type" value="Genomic_DNA"/>
</dbReference>